<dbReference type="EMBL" id="JAULSN010000014">
    <property type="protein sequence ID" value="KAK3360878.1"/>
    <property type="molecule type" value="Genomic_DNA"/>
</dbReference>
<feature type="domain" description="DUF7924" evidence="1">
    <location>
        <begin position="2"/>
        <end position="136"/>
    </location>
</feature>
<dbReference type="AlphaFoldDB" id="A0AAE0MYD9"/>
<feature type="non-terminal residue" evidence="2">
    <location>
        <position position="1"/>
    </location>
</feature>
<evidence type="ECO:0000313" key="2">
    <source>
        <dbReference type="EMBL" id="KAK3360878.1"/>
    </source>
</evidence>
<reference evidence="2" key="2">
    <citation type="submission" date="2023-06" db="EMBL/GenBank/DDBJ databases">
        <authorList>
            <consortium name="Lawrence Berkeley National Laboratory"/>
            <person name="Haridas S."/>
            <person name="Hensen N."/>
            <person name="Bonometti L."/>
            <person name="Westerberg I."/>
            <person name="Brannstrom I.O."/>
            <person name="Guillou S."/>
            <person name="Cros-Aarteil S."/>
            <person name="Calhoun S."/>
            <person name="Kuo A."/>
            <person name="Mondo S."/>
            <person name="Pangilinan J."/>
            <person name="Riley R."/>
            <person name="Labutti K."/>
            <person name="Andreopoulos B."/>
            <person name="Lipzen A."/>
            <person name="Chen C."/>
            <person name="Yanf M."/>
            <person name="Daum C."/>
            <person name="Ng V."/>
            <person name="Clum A."/>
            <person name="Steindorff A."/>
            <person name="Ohm R."/>
            <person name="Martin F."/>
            <person name="Silar P."/>
            <person name="Natvig D."/>
            <person name="Lalanne C."/>
            <person name="Gautier V."/>
            <person name="Ament-Velasquez S.L."/>
            <person name="Kruys A."/>
            <person name="Hutchinson M.I."/>
            <person name="Powell A.J."/>
            <person name="Barry K."/>
            <person name="Miller A.N."/>
            <person name="Grigoriev I.V."/>
            <person name="Debuchy R."/>
            <person name="Gladieux P."/>
            <person name="Thoren M.H."/>
            <person name="Johannesson H."/>
        </authorList>
    </citation>
    <scope>NUCLEOTIDE SEQUENCE</scope>
    <source>
        <strain evidence="2">CBS 958.72</strain>
    </source>
</reference>
<proteinExistence type="predicted"/>
<dbReference type="PANTHER" id="PTHR42470:SF1">
    <property type="entry name" value="VAST DOMAIN-CONTAINING PROTEIN"/>
    <property type="match status" value="1"/>
</dbReference>
<accession>A0AAE0MYD9</accession>
<evidence type="ECO:0000259" key="1">
    <source>
        <dbReference type="Pfam" id="PF25545"/>
    </source>
</evidence>
<dbReference type="PANTHER" id="PTHR42470">
    <property type="entry name" value="VAST DOMAIN-CONTAINING PROTEIN"/>
    <property type="match status" value="1"/>
</dbReference>
<keyword evidence="3" id="KW-1185">Reference proteome</keyword>
<gene>
    <name evidence="2" type="ORF">B0T24DRAFT_540076</name>
</gene>
<dbReference type="InterPro" id="IPR057684">
    <property type="entry name" value="DUF7924"/>
</dbReference>
<organism evidence="2 3">
    <name type="scientific">Lasiosphaeria ovina</name>
    <dbReference type="NCBI Taxonomy" id="92902"/>
    <lineage>
        <taxon>Eukaryota</taxon>
        <taxon>Fungi</taxon>
        <taxon>Dikarya</taxon>
        <taxon>Ascomycota</taxon>
        <taxon>Pezizomycotina</taxon>
        <taxon>Sordariomycetes</taxon>
        <taxon>Sordariomycetidae</taxon>
        <taxon>Sordariales</taxon>
        <taxon>Lasiosphaeriaceae</taxon>
        <taxon>Lasiosphaeria</taxon>
    </lineage>
</organism>
<name>A0AAE0MYD9_9PEZI</name>
<evidence type="ECO:0000313" key="3">
    <source>
        <dbReference type="Proteomes" id="UP001287356"/>
    </source>
</evidence>
<sequence length="144" mass="16235">SKNVWYPFFVIEFKAAAGTNGNLWVAENQCAGGSAACVQAVNHLNTRFGDVGCIARIPNLCYSLAIDNNLAHLFVSWWGVIEEEEDKDKKGSPAFHIQLVDSFYLFCPAHLVRLHQRATAIIDWGNEQRLRHIQFAVDYILQAE</sequence>
<reference evidence="2" key="1">
    <citation type="journal article" date="2023" name="Mol. Phylogenet. Evol.">
        <title>Genome-scale phylogeny and comparative genomics of the fungal order Sordariales.</title>
        <authorList>
            <person name="Hensen N."/>
            <person name="Bonometti L."/>
            <person name="Westerberg I."/>
            <person name="Brannstrom I.O."/>
            <person name="Guillou S."/>
            <person name="Cros-Aarteil S."/>
            <person name="Calhoun S."/>
            <person name="Haridas S."/>
            <person name="Kuo A."/>
            <person name="Mondo S."/>
            <person name="Pangilinan J."/>
            <person name="Riley R."/>
            <person name="LaButti K."/>
            <person name="Andreopoulos B."/>
            <person name="Lipzen A."/>
            <person name="Chen C."/>
            <person name="Yan M."/>
            <person name="Daum C."/>
            <person name="Ng V."/>
            <person name="Clum A."/>
            <person name="Steindorff A."/>
            <person name="Ohm R.A."/>
            <person name="Martin F."/>
            <person name="Silar P."/>
            <person name="Natvig D.O."/>
            <person name="Lalanne C."/>
            <person name="Gautier V."/>
            <person name="Ament-Velasquez S.L."/>
            <person name="Kruys A."/>
            <person name="Hutchinson M.I."/>
            <person name="Powell A.J."/>
            <person name="Barry K."/>
            <person name="Miller A.N."/>
            <person name="Grigoriev I.V."/>
            <person name="Debuchy R."/>
            <person name="Gladieux P."/>
            <person name="Hiltunen Thoren M."/>
            <person name="Johannesson H."/>
        </authorList>
    </citation>
    <scope>NUCLEOTIDE SEQUENCE</scope>
    <source>
        <strain evidence="2">CBS 958.72</strain>
    </source>
</reference>
<protein>
    <recommendedName>
        <fullName evidence="1">DUF7924 domain-containing protein</fullName>
    </recommendedName>
</protein>
<dbReference type="Proteomes" id="UP001287356">
    <property type="component" value="Unassembled WGS sequence"/>
</dbReference>
<comment type="caution">
    <text evidence="2">The sequence shown here is derived from an EMBL/GenBank/DDBJ whole genome shotgun (WGS) entry which is preliminary data.</text>
</comment>
<dbReference type="Pfam" id="PF25545">
    <property type="entry name" value="DUF7924"/>
    <property type="match status" value="1"/>
</dbReference>